<dbReference type="AlphaFoldDB" id="A0A9P6MY14"/>
<evidence type="ECO:0000313" key="3">
    <source>
        <dbReference type="Proteomes" id="UP000703661"/>
    </source>
</evidence>
<name>A0A9P6MY14_9FUNG</name>
<evidence type="ECO:0000256" key="1">
    <source>
        <dbReference type="SAM" id="MobiDB-lite"/>
    </source>
</evidence>
<feature type="region of interest" description="Disordered" evidence="1">
    <location>
        <begin position="60"/>
        <end position="124"/>
    </location>
</feature>
<dbReference type="EMBL" id="JAAAID010000388">
    <property type="protein sequence ID" value="KAG0018119.1"/>
    <property type="molecule type" value="Genomic_DNA"/>
</dbReference>
<feature type="region of interest" description="Disordered" evidence="1">
    <location>
        <begin position="370"/>
        <end position="400"/>
    </location>
</feature>
<gene>
    <name evidence="2" type="ORF">BGZ80_007538</name>
</gene>
<proteinExistence type="predicted"/>
<organism evidence="2 3">
    <name type="scientific">Entomortierella chlamydospora</name>
    <dbReference type="NCBI Taxonomy" id="101097"/>
    <lineage>
        <taxon>Eukaryota</taxon>
        <taxon>Fungi</taxon>
        <taxon>Fungi incertae sedis</taxon>
        <taxon>Mucoromycota</taxon>
        <taxon>Mortierellomycotina</taxon>
        <taxon>Mortierellomycetes</taxon>
        <taxon>Mortierellales</taxon>
        <taxon>Mortierellaceae</taxon>
        <taxon>Entomortierella</taxon>
    </lineage>
</organism>
<feature type="region of interest" description="Disordered" evidence="1">
    <location>
        <begin position="244"/>
        <end position="290"/>
    </location>
</feature>
<protein>
    <submittedName>
        <fullName evidence="2">Uncharacterized protein</fullName>
    </submittedName>
</protein>
<comment type="caution">
    <text evidence="2">The sequence shown here is derived from an EMBL/GenBank/DDBJ whole genome shotgun (WGS) entry which is preliminary data.</text>
</comment>
<keyword evidence="3" id="KW-1185">Reference proteome</keyword>
<feature type="compositionally biased region" description="Polar residues" evidence="1">
    <location>
        <begin position="270"/>
        <end position="290"/>
    </location>
</feature>
<evidence type="ECO:0000313" key="2">
    <source>
        <dbReference type="EMBL" id="KAG0018119.1"/>
    </source>
</evidence>
<dbReference type="Proteomes" id="UP000703661">
    <property type="component" value="Unassembled WGS sequence"/>
</dbReference>
<feature type="compositionally biased region" description="Low complexity" evidence="1">
    <location>
        <begin position="73"/>
        <end position="94"/>
    </location>
</feature>
<reference evidence="2" key="1">
    <citation type="journal article" date="2020" name="Fungal Divers.">
        <title>Resolving the Mortierellaceae phylogeny through synthesis of multi-gene phylogenetics and phylogenomics.</title>
        <authorList>
            <person name="Vandepol N."/>
            <person name="Liber J."/>
            <person name="Desiro A."/>
            <person name="Na H."/>
            <person name="Kennedy M."/>
            <person name="Barry K."/>
            <person name="Grigoriev I.V."/>
            <person name="Miller A.N."/>
            <person name="O'Donnell K."/>
            <person name="Stajich J.E."/>
            <person name="Bonito G."/>
        </authorList>
    </citation>
    <scope>NUCLEOTIDE SEQUENCE</scope>
    <source>
        <strain evidence="2">NRRL 2769</strain>
    </source>
</reference>
<feature type="compositionally biased region" description="Low complexity" evidence="1">
    <location>
        <begin position="104"/>
        <end position="114"/>
    </location>
</feature>
<accession>A0A9P6MY14</accession>
<sequence>MSHVNPTLRQIQTPQIPTNLVQARILQREEEKRRQEELAKIPITANLRTVKKIQAVVLNDDDEADSNQVKNTGESALSSSLSPSMPSGYSSLGPASGSRPRAKTTTSSTVTVSTLMGGKRRGDRNHVEPVVIPKKLADQVEHILGRKLAGKGNVLDEREKEREEEEARKAAEPLPPIVRGQPRKRAMTSTHIRNLVSSWDHKVEEAKEITTEAEQIRQFLEQRSTAHAELPKFSKVPLTGSELLKPLPSLPPPPLTNGNKASKQAGGHSKTASGSSPYMSSNHFGSSSRSAPMLQVEVPPVPVINYIAPDTITPTSATTTTTIATTEEALAAETTPKIVIDILDDQNVEVNKTSPETSKLSISPDVLETKRSGQVLDNKALMSRPRRAGVRKSTSSQTEA</sequence>